<dbReference type="eggNOG" id="COG1058">
    <property type="taxonomic scope" value="Bacteria"/>
</dbReference>
<accession>D9S0Z2</accession>
<evidence type="ECO:0000259" key="1">
    <source>
        <dbReference type="SMART" id="SM00852"/>
    </source>
</evidence>
<keyword evidence="3" id="KW-1185">Reference proteome</keyword>
<name>D9S0Z2_THEOJ</name>
<organism evidence="2 3">
    <name type="scientific">Thermosediminibacter oceani (strain ATCC BAA-1034 / DSM 16646 / JW/IW-1228P)</name>
    <dbReference type="NCBI Taxonomy" id="555079"/>
    <lineage>
        <taxon>Bacteria</taxon>
        <taxon>Bacillati</taxon>
        <taxon>Bacillota</taxon>
        <taxon>Clostridia</taxon>
        <taxon>Thermosediminibacterales</taxon>
        <taxon>Thermosediminibacteraceae</taxon>
        <taxon>Thermosediminibacter</taxon>
    </lineage>
</organism>
<dbReference type="HOGENOM" id="CLU_920830_0_0_9"/>
<dbReference type="Proteomes" id="UP000000272">
    <property type="component" value="Chromosome"/>
</dbReference>
<dbReference type="InterPro" id="IPR050101">
    <property type="entry name" value="CinA"/>
</dbReference>
<evidence type="ECO:0000313" key="3">
    <source>
        <dbReference type="Proteomes" id="UP000000272"/>
    </source>
</evidence>
<gene>
    <name evidence="2" type="ordered locus">Toce_0375</name>
</gene>
<dbReference type="SMART" id="SM00852">
    <property type="entry name" value="MoCF_biosynth"/>
    <property type="match status" value="1"/>
</dbReference>
<dbReference type="InterPro" id="IPR036425">
    <property type="entry name" value="MoaB/Mog-like_dom_sf"/>
</dbReference>
<dbReference type="AlphaFoldDB" id="D9S0Z2"/>
<dbReference type="KEGG" id="toc:Toce_0375"/>
<dbReference type="Gene3D" id="3.40.980.10">
    <property type="entry name" value="MoaB/Mog-like domain"/>
    <property type="match status" value="1"/>
</dbReference>
<reference evidence="2 3" key="1">
    <citation type="journal article" date="2010" name="Stand. Genomic Sci.">
        <title>Complete genome sequence of Thermosediminibacter oceani type strain (JW/IW-1228P).</title>
        <authorList>
            <person name="Pitluck S."/>
            <person name="Yasawong M."/>
            <person name="Munk C."/>
            <person name="Nolan M."/>
            <person name="Lapidus A."/>
            <person name="Lucas S."/>
            <person name="Glavina Del Rio T."/>
            <person name="Tice H."/>
            <person name="Cheng J.F."/>
            <person name="Bruce D."/>
            <person name="Detter C."/>
            <person name="Tapia R."/>
            <person name="Han C."/>
            <person name="Goodwin L."/>
            <person name="Liolios K."/>
            <person name="Ivanova N."/>
            <person name="Mavromatis K."/>
            <person name="Mikhailova N."/>
            <person name="Pati A."/>
            <person name="Chen A."/>
            <person name="Palaniappan K."/>
            <person name="Land M."/>
            <person name="Hauser L."/>
            <person name="Chang Y.J."/>
            <person name="Jeffries C.D."/>
            <person name="Rohde M."/>
            <person name="Spring S."/>
            <person name="Sikorski J."/>
            <person name="Goker M."/>
            <person name="Woyke T."/>
            <person name="Bristow J."/>
            <person name="Eisen J.A."/>
            <person name="Markowitz V."/>
            <person name="Hugenholtz P."/>
            <person name="Kyrpides N.C."/>
            <person name="Klenk H.P."/>
        </authorList>
    </citation>
    <scope>NUCLEOTIDE SEQUENCE [LARGE SCALE GENOMIC DNA]</scope>
    <source>
        <strain evidence="3">ATCC BAA-1034 / DSM 16646 / JW/IW-1228P</strain>
    </source>
</reference>
<dbReference type="PANTHER" id="PTHR13939:SF0">
    <property type="entry name" value="NMN AMIDOHYDROLASE-LIKE PROTEIN YFAY"/>
    <property type="match status" value="1"/>
</dbReference>
<dbReference type="OrthoDB" id="1676645at2"/>
<dbReference type="SUPFAM" id="SSF53218">
    <property type="entry name" value="Molybdenum cofactor biosynthesis proteins"/>
    <property type="match status" value="1"/>
</dbReference>
<dbReference type="STRING" id="555079.Toce_0375"/>
<proteinExistence type="predicted"/>
<feature type="domain" description="MoaB/Mog" evidence="1">
    <location>
        <begin position="129"/>
        <end position="270"/>
    </location>
</feature>
<sequence>MEWDLLEKTTFWVENVDLRGADLGQVAAAAAKALGLDAHEVMVVDVRPGLVAFDVLRRRVQAESVAGREGEILKRLQEVPGVILGPKAGVHSEGVLGLIALKPDEAQEVLSASARMTSEISQAVARRALVFASGSEVLAGKIRDTNSPYLIEALTGAGFRAEFGGILEDDVVAVVNRLEGALERGYGLIITTGGVGAEDKDCNIEAVLRLDPRAHTPWILKFTPDYKRHYKEGVRIAVGRVGMARLIALPGPHEEVRLACRALLEGLSQGLDDAGLAEKIAGVLRRRWYERMGKGGSEHHGFSGHSY</sequence>
<dbReference type="RefSeq" id="WP_013275206.1">
    <property type="nucleotide sequence ID" value="NC_014377.1"/>
</dbReference>
<dbReference type="Pfam" id="PF00994">
    <property type="entry name" value="MoCF_biosynth"/>
    <property type="match status" value="1"/>
</dbReference>
<dbReference type="InterPro" id="IPR001453">
    <property type="entry name" value="MoaB/Mog_dom"/>
</dbReference>
<dbReference type="PANTHER" id="PTHR13939">
    <property type="entry name" value="NICOTINAMIDE-NUCLEOTIDE AMIDOHYDROLASE PNCC"/>
    <property type="match status" value="1"/>
</dbReference>
<dbReference type="EMBL" id="CP002131">
    <property type="protein sequence ID" value="ADL07156.1"/>
    <property type="molecule type" value="Genomic_DNA"/>
</dbReference>
<protein>
    <submittedName>
        <fullName evidence="2">Molybdopterin binding domain protein</fullName>
    </submittedName>
</protein>
<evidence type="ECO:0000313" key="2">
    <source>
        <dbReference type="EMBL" id="ADL07156.1"/>
    </source>
</evidence>